<dbReference type="PANTHER" id="PTHR42928">
    <property type="entry name" value="TRICARBOXYLATE-BINDING PROTEIN"/>
    <property type="match status" value="1"/>
</dbReference>
<sequence>MRLSRRAVTAAAFAPALAPFMARAQGRYPDRPIRVTVPFGPGGLADVTIRLVGERLSQRLGQQVVVVNQPGGAGAIAARAATSSPADGYTLALLTNGTAVSAATARSLGFDPLGDFTPISTLGFFEFVLATSSAQPYRSFRDLQQAAQASPGKLNIGTIQPGSTQHLAAVLLRSLARIDAVIVPFRTTPDALTALLRRDVDLVIDGFSAMGGMLREGQLRALATTGARRSAALPDVPTMIESGFADYDVTSWNALFAPAAVPADIVTRLNAELQAVLADPALGARLAELGIAARGSTPAELGQRLRDDIARWSRVAEQAGLEKL</sequence>
<evidence type="ECO:0000313" key="4">
    <source>
        <dbReference type="Proteomes" id="UP000241808"/>
    </source>
</evidence>
<dbReference type="PANTHER" id="PTHR42928:SF5">
    <property type="entry name" value="BLR1237 PROTEIN"/>
    <property type="match status" value="1"/>
</dbReference>
<dbReference type="PIRSF" id="PIRSF017082">
    <property type="entry name" value="YflP"/>
    <property type="match status" value="1"/>
</dbReference>
<dbReference type="Pfam" id="PF03401">
    <property type="entry name" value="TctC"/>
    <property type="match status" value="1"/>
</dbReference>
<name>A0A2T4ZHB5_9HYPH</name>
<dbReference type="Proteomes" id="UP000241808">
    <property type="component" value="Unassembled WGS sequence"/>
</dbReference>
<comment type="similarity">
    <text evidence="1">Belongs to the UPF0065 (bug) family.</text>
</comment>
<comment type="caution">
    <text evidence="3">The sequence shown here is derived from an EMBL/GenBank/DDBJ whole genome shotgun (WGS) entry which is preliminary data.</text>
</comment>
<dbReference type="RefSeq" id="WP_108173860.1">
    <property type="nucleotide sequence ID" value="NZ_PZZL01000001.1"/>
</dbReference>
<protein>
    <submittedName>
        <fullName evidence="3">Tripartite-type tricarboxylate transporter receptor subunit TctC</fullName>
    </submittedName>
</protein>
<dbReference type="AlphaFoldDB" id="A0A2T4ZHB5"/>
<reference evidence="3 4" key="1">
    <citation type="submission" date="2018-04" db="EMBL/GenBank/DDBJ databases">
        <title>Genomic Encyclopedia of Archaeal and Bacterial Type Strains, Phase II (KMG-II): from individual species to whole genera.</title>
        <authorList>
            <person name="Goeker M."/>
        </authorList>
    </citation>
    <scope>NUCLEOTIDE SEQUENCE [LARGE SCALE GENOMIC DNA]</scope>
    <source>
        <strain evidence="3 4">DSM 25521</strain>
    </source>
</reference>
<keyword evidence="3" id="KW-0675">Receptor</keyword>
<dbReference type="Gene3D" id="3.40.190.150">
    <property type="entry name" value="Bordetella uptake gene, domain 1"/>
    <property type="match status" value="1"/>
</dbReference>
<evidence type="ECO:0000256" key="2">
    <source>
        <dbReference type="SAM" id="SignalP"/>
    </source>
</evidence>
<keyword evidence="2" id="KW-0732">Signal</keyword>
<dbReference type="InterPro" id="IPR042100">
    <property type="entry name" value="Bug_dom1"/>
</dbReference>
<dbReference type="Gene3D" id="3.40.190.10">
    <property type="entry name" value="Periplasmic binding protein-like II"/>
    <property type="match status" value="1"/>
</dbReference>
<dbReference type="SUPFAM" id="SSF53850">
    <property type="entry name" value="Periplasmic binding protein-like II"/>
    <property type="match status" value="1"/>
</dbReference>
<keyword evidence="4" id="KW-1185">Reference proteome</keyword>
<proteinExistence type="inferred from homology"/>
<feature type="chain" id="PRO_5015443447" evidence="2">
    <location>
        <begin position="25"/>
        <end position="324"/>
    </location>
</feature>
<evidence type="ECO:0000313" key="3">
    <source>
        <dbReference type="EMBL" id="PTM61378.1"/>
    </source>
</evidence>
<dbReference type="EMBL" id="PZZL01000001">
    <property type="protein sequence ID" value="PTM61378.1"/>
    <property type="molecule type" value="Genomic_DNA"/>
</dbReference>
<feature type="signal peptide" evidence="2">
    <location>
        <begin position="1"/>
        <end position="24"/>
    </location>
</feature>
<dbReference type="OrthoDB" id="8443386at2"/>
<accession>A0A2T4ZHB5</accession>
<organism evidence="3 4">
    <name type="scientific">Phreatobacter oligotrophus</name>
    <dbReference type="NCBI Taxonomy" id="1122261"/>
    <lineage>
        <taxon>Bacteria</taxon>
        <taxon>Pseudomonadati</taxon>
        <taxon>Pseudomonadota</taxon>
        <taxon>Alphaproteobacteria</taxon>
        <taxon>Hyphomicrobiales</taxon>
        <taxon>Phreatobacteraceae</taxon>
        <taxon>Phreatobacter</taxon>
    </lineage>
</organism>
<dbReference type="InterPro" id="IPR005064">
    <property type="entry name" value="BUG"/>
</dbReference>
<evidence type="ECO:0000256" key="1">
    <source>
        <dbReference type="ARBA" id="ARBA00006987"/>
    </source>
</evidence>
<gene>
    <name evidence="3" type="ORF">C8P69_10145</name>
</gene>